<evidence type="ECO:0000256" key="7">
    <source>
        <dbReference type="ARBA" id="ARBA00023136"/>
    </source>
</evidence>
<comment type="subcellular location">
    <subcellularLocation>
        <location evidence="1">Membrane</location>
        <topology evidence="1">Multi-pass membrane protein</topology>
    </subcellularLocation>
</comment>
<dbReference type="NCBIfam" id="TIGR00912">
    <property type="entry name" value="2A0309"/>
    <property type="match status" value="1"/>
</dbReference>
<evidence type="ECO:0000256" key="3">
    <source>
        <dbReference type="ARBA" id="ARBA00022448"/>
    </source>
</evidence>
<keyword evidence="10" id="KW-1185">Reference proteome</keyword>
<name>A0A1M4UW41_9BACL</name>
<evidence type="ECO:0000256" key="2">
    <source>
        <dbReference type="ARBA" id="ARBA00007998"/>
    </source>
</evidence>
<comment type="similarity">
    <text evidence="2">Belongs to the amino acid-polyamine-organocation (APC) superfamily. Spore germination protein (SGP) (TC 2.A.3.9) family.</text>
</comment>
<dbReference type="EMBL" id="FQVL01000002">
    <property type="protein sequence ID" value="SHE60833.1"/>
    <property type="molecule type" value="Genomic_DNA"/>
</dbReference>
<dbReference type="GO" id="GO:0016020">
    <property type="term" value="C:membrane"/>
    <property type="evidence" value="ECO:0007669"/>
    <property type="project" value="UniProtKB-SubCell"/>
</dbReference>
<feature type="transmembrane region" description="Helical" evidence="8">
    <location>
        <begin position="228"/>
        <end position="248"/>
    </location>
</feature>
<evidence type="ECO:0000256" key="5">
    <source>
        <dbReference type="ARBA" id="ARBA00022692"/>
    </source>
</evidence>
<evidence type="ECO:0000256" key="8">
    <source>
        <dbReference type="SAM" id="Phobius"/>
    </source>
</evidence>
<feature type="transmembrane region" description="Helical" evidence="8">
    <location>
        <begin position="156"/>
        <end position="173"/>
    </location>
</feature>
<keyword evidence="7 8" id="KW-0472">Membrane</keyword>
<evidence type="ECO:0000313" key="9">
    <source>
        <dbReference type="EMBL" id="SHE60833.1"/>
    </source>
</evidence>
<dbReference type="InterPro" id="IPR004761">
    <property type="entry name" value="Spore_GerAB"/>
</dbReference>
<feature type="transmembrane region" description="Helical" evidence="8">
    <location>
        <begin position="317"/>
        <end position="333"/>
    </location>
</feature>
<feature type="transmembrane region" description="Helical" evidence="8">
    <location>
        <begin position="345"/>
        <end position="366"/>
    </location>
</feature>
<keyword evidence="5 8" id="KW-0812">Transmembrane</keyword>
<evidence type="ECO:0000256" key="4">
    <source>
        <dbReference type="ARBA" id="ARBA00022544"/>
    </source>
</evidence>
<dbReference type="AlphaFoldDB" id="A0A1M4UW41"/>
<feature type="transmembrane region" description="Helical" evidence="8">
    <location>
        <begin position="193"/>
        <end position="216"/>
    </location>
</feature>
<feature type="transmembrane region" description="Helical" evidence="8">
    <location>
        <begin position="282"/>
        <end position="305"/>
    </location>
</feature>
<dbReference type="Gene3D" id="1.20.1740.10">
    <property type="entry name" value="Amino acid/polyamine transporter I"/>
    <property type="match status" value="1"/>
</dbReference>
<keyword evidence="6 8" id="KW-1133">Transmembrane helix</keyword>
<feature type="transmembrane region" description="Helical" evidence="8">
    <location>
        <begin position="12"/>
        <end position="29"/>
    </location>
</feature>
<gene>
    <name evidence="9" type="ORF">SAMN05444392_10250</name>
</gene>
<reference evidence="9 10" key="1">
    <citation type="submission" date="2016-11" db="EMBL/GenBank/DDBJ databases">
        <authorList>
            <person name="Jaros S."/>
            <person name="Januszkiewicz K."/>
            <person name="Wedrychowicz H."/>
        </authorList>
    </citation>
    <scope>NUCLEOTIDE SEQUENCE [LARGE SCALE GENOMIC DNA]</scope>
    <source>
        <strain evidence="9 10">DSM 44666</strain>
    </source>
</reference>
<accession>A0A1M4UW41</accession>
<keyword evidence="3" id="KW-0813">Transport</keyword>
<proteinExistence type="inferred from homology"/>
<feature type="transmembrane region" description="Helical" evidence="8">
    <location>
        <begin position="126"/>
        <end position="144"/>
    </location>
</feature>
<dbReference type="PANTHER" id="PTHR34975">
    <property type="entry name" value="SPORE GERMINATION PROTEIN A2"/>
    <property type="match status" value="1"/>
</dbReference>
<dbReference type="Proteomes" id="UP000184476">
    <property type="component" value="Unassembled WGS sequence"/>
</dbReference>
<evidence type="ECO:0000313" key="10">
    <source>
        <dbReference type="Proteomes" id="UP000184476"/>
    </source>
</evidence>
<feature type="transmembrane region" description="Helical" evidence="8">
    <location>
        <begin position="93"/>
        <end position="114"/>
    </location>
</feature>
<organism evidence="9 10">
    <name type="scientific">Seinonella peptonophila</name>
    <dbReference type="NCBI Taxonomy" id="112248"/>
    <lineage>
        <taxon>Bacteria</taxon>
        <taxon>Bacillati</taxon>
        <taxon>Bacillota</taxon>
        <taxon>Bacilli</taxon>
        <taxon>Bacillales</taxon>
        <taxon>Thermoactinomycetaceae</taxon>
        <taxon>Seinonella</taxon>
    </lineage>
</organism>
<protein>
    <submittedName>
        <fullName evidence="9">Spore germination protein</fullName>
    </submittedName>
</protein>
<evidence type="ECO:0000256" key="6">
    <source>
        <dbReference type="ARBA" id="ARBA00022989"/>
    </source>
</evidence>
<dbReference type="STRING" id="112248.SAMN05444392_10250"/>
<evidence type="ECO:0000256" key="1">
    <source>
        <dbReference type="ARBA" id="ARBA00004141"/>
    </source>
</evidence>
<dbReference type="Pfam" id="PF03845">
    <property type="entry name" value="Spore_permease"/>
    <property type="match status" value="1"/>
</dbReference>
<dbReference type="GO" id="GO:0009847">
    <property type="term" value="P:spore germination"/>
    <property type="evidence" value="ECO:0007669"/>
    <property type="project" value="InterPro"/>
</dbReference>
<keyword evidence="4" id="KW-0309">Germination</keyword>
<sequence>MKPVDDKITSYQTYALFLMTIIGTGVLSMPRRMATHVGTDGIWVIFLSGVVTWIIVYVMTRLCQRFPDQTLVEFTEEICSTRRIRWVGKVGKYVVLLFFAIGWLFVLAMVVRTFGEVIVSTILQRTPIEVIIMSFLLFAVSIAGSKIELIAKFNELLLPLLLIPIFFFIIALFQKGKVINLLPLFQVHWSAVIAAVFDTVTDFVGFHTILVFMAFYQNVDKAVKRHTISLIIVVLNYWLAIVTSYSLFGVDELKHILWPTSETVRPVFVPIQILERLEAGMIVVWMVASFTTMTNILAAFVESAMRTFTIRESNRKWTAIILILPIFFFSMLPENIHQLNRMSTWLGRYTFFVDLLIPFILLMFAIMRRKKGEKQHEQANSM</sequence>
<dbReference type="PANTHER" id="PTHR34975:SF2">
    <property type="entry name" value="SPORE GERMINATION PROTEIN A2"/>
    <property type="match status" value="1"/>
</dbReference>
<dbReference type="RefSeq" id="WP_073153057.1">
    <property type="nucleotide sequence ID" value="NZ_FQVL01000002.1"/>
</dbReference>
<feature type="transmembrane region" description="Helical" evidence="8">
    <location>
        <begin position="41"/>
        <end position="59"/>
    </location>
</feature>